<proteinExistence type="predicted"/>
<keyword evidence="2" id="KW-1185">Reference proteome</keyword>
<dbReference type="Proteomes" id="UP000823749">
    <property type="component" value="Chromosome 10"/>
</dbReference>
<reference evidence="1" key="1">
    <citation type="submission" date="2020-08" db="EMBL/GenBank/DDBJ databases">
        <title>Plant Genome Project.</title>
        <authorList>
            <person name="Zhang R.-G."/>
        </authorList>
    </citation>
    <scope>NUCLEOTIDE SEQUENCE</scope>
    <source>
        <strain evidence="1">WSP0</strain>
        <tissue evidence="1">Leaf</tissue>
    </source>
</reference>
<dbReference type="EMBL" id="JACTNZ010000010">
    <property type="protein sequence ID" value="KAG5528192.1"/>
    <property type="molecule type" value="Genomic_DNA"/>
</dbReference>
<sequence>MRATHPTALSLNRVSFITPWRFHQITMATETKKKKTTIAKTNTIVFSTIASVIYQRFASSCTLDLTSLSPTPVAGCFCLLVASICQVMLSPNGSEHVLSSCGAQNDAKEHLELGHCIDEPIVHDDKSLGRRNGRMRFSDFHGILHELYD</sequence>
<evidence type="ECO:0000313" key="1">
    <source>
        <dbReference type="EMBL" id="KAG5528192.1"/>
    </source>
</evidence>
<gene>
    <name evidence="1" type="ORF">RHGRI_028958</name>
</gene>
<organism evidence="1 2">
    <name type="scientific">Rhododendron griersonianum</name>
    <dbReference type="NCBI Taxonomy" id="479676"/>
    <lineage>
        <taxon>Eukaryota</taxon>
        <taxon>Viridiplantae</taxon>
        <taxon>Streptophyta</taxon>
        <taxon>Embryophyta</taxon>
        <taxon>Tracheophyta</taxon>
        <taxon>Spermatophyta</taxon>
        <taxon>Magnoliopsida</taxon>
        <taxon>eudicotyledons</taxon>
        <taxon>Gunneridae</taxon>
        <taxon>Pentapetalae</taxon>
        <taxon>asterids</taxon>
        <taxon>Ericales</taxon>
        <taxon>Ericaceae</taxon>
        <taxon>Ericoideae</taxon>
        <taxon>Rhodoreae</taxon>
        <taxon>Rhododendron</taxon>
    </lineage>
</organism>
<name>A0AAV6IHQ6_9ERIC</name>
<evidence type="ECO:0000313" key="2">
    <source>
        <dbReference type="Proteomes" id="UP000823749"/>
    </source>
</evidence>
<dbReference type="AlphaFoldDB" id="A0AAV6IHQ6"/>
<protein>
    <submittedName>
        <fullName evidence="1">Uncharacterized protein</fullName>
    </submittedName>
</protein>
<accession>A0AAV6IHQ6</accession>
<comment type="caution">
    <text evidence="1">The sequence shown here is derived from an EMBL/GenBank/DDBJ whole genome shotgun (WGS) entry which is preliminary data.</text>
</comment>